<keyword evidence="9" id="KW-0482">Metalloprotease</keyword>
<evidence type="ECO:0000256" key="4">
    <source>
        <dbReference type="ARBA" id="ARBA00022645"/>
    </source>
</evidence>
<dbReference type="PANTHER" id="PTHR12756:SF23">
    <property type="entry name" value="CYTOSOLIC CARBOXYPEPTIDASE 3"/>
    <property type="match status" value="1"/>
</dbReference>
<dbReference type="GO" id="GO:0006508">
    <property type="term" value="P:proteolysis"/>
    <property type="evidence" value="ECO:0007669"/>
    <property type="project" value="UniProtKB-KW"/>
</dbReference>
<name>A0A8C8C5M2_ONCTS</name>
<evidence type="ECO:0000256" key="6">
    <source>
        <dbReference type="ARBA" id="ARBA00022723"/>
    </source>
</evidence>
<evidence type="ECO:0000256" key="11">
    <source>
        <dbReference type="PROSITE-ProRule" id="PRU01379"/>
    </source>
</evidence>
<dbReference type="InterPro" id="IPR040626">
    <property type="entry name" value="Pepdidase_M14_N"/>
</dbReference>
<proteinExistence type="inferred from homology"/>
<feature type="compositionally biased region" description="Polar residues" evidence="12">
    <location>
        <begin position="623"/>
        <end position="634"/>
    </location>
</feature>
<gene>
    <name evidence="14" type="primary">AGBL2</name>
</gene>
<keyword evidence="4" id="KW-0121">Carboxypeptidase</keyword>
<feature type="region of interest" description="Disordered" evidence="12">
    <location>
        <begin position="38"/>
        <end position="68"/>
    </location>
</feature>
<dbReference type="PROSITE" id="PS52035">
    <property type="entry name" value="PEPTIDASE_M14"/>
    <property type="match status" value="1"/>
</dbReference>
<dbReference type="Gene3D" id="3.40.630.10">
    <property type="entry name" value="Zn peptidases"/>
    <property type="match status" value="1"/>
</dbReference>
<keyword evidence="15" id="KW-1185">Reference proteome</keyword>
<dbReference type="GO" id="GO:0005829">
    <property type="term" value="C:cytosol"/>
    <property type="evidence" value="ECO:0007669"/>
    <property type="project" value="UniProtKB-SubCell"/>
</dbReference>
<sequence>MYPLYNRQYEGFTGDDNEMRDNIHRRICHSSFSYSSFDDEEELEGEEQVKAPAEEECSHKSEDVSRVSPLPRTTQVVFEIQSGRAVPRLREPRHLYGVSGHVSQTLPRWPHEWEVIPGEIQHIVHMDRNKCSSPGHVMCLFVLNVHVRADKDNYFLGSRVGGRRSSLTAAAVSLSGPDDVTLLFEGRFESGNLLKATRVGEFDYELSLRTDLYTEKHTQWFYFRVRNTRAGVRYRFTITNLLKVTSLYEEGQLPLLYSEEEARIQGVGWHRVGQQVSYQRNGRHHADQPCYSLSWTFCFPYDQDTCYLAHCFPYTYSNLWAHLSEIERDPHRSRFCKVRTLCRSLAGNLVPVLTVTNPSHREDRIHKPAVVLTARIHPGETNSSWVMRGILNFLLGDSPDAALLRDAFVFKLVPMLNPDGVIVGNYRCSLTGRDLNRNYKSILRDSFPTVWATHTMVQRLCEERKVLLYCDLHGHSRKHNVFTYGCENPRPTDRHPHERVFPLMLSKNCPDMFSFGSCKFKVQRSKEGTGRVSLWRLGVLNSFTLETSFCGSNIGKRKGTHFSTQDLEMLGAQFCDTLLDYCDPDRTKYSACLRELQEIMRQEAGLPIDNKPTDTSLTDHEASTSGSNSSQTDGPPTHLQAFNKKLKSKKERNRSPLVRAREREENGVSIISGMFVSFSLSIWTTLSDLSFRSTDRFPLLVHLSKLDFCYPFTLQDNGVKKTLKKSKYVLKPVSPMLLTS</sequence>
<comment type="cofactor">
    <cofactor evidence="1">
        <name>Zn(2+)</name>
        <dbReference type="ChEBI" id="CHEBI:29105"/>
    </cofactor>
</comment>
<evidence type="ECO:0000256" key="2">
    <source>
        <dbReference type="ARBA" id="ARBA00004514"/>
    </source>
</evidence>
<evidence type="ECO:0000256" key="10">
    <source>
        <dbReference type="ARBA" id="ARBA00029302"/>
    </source>
</evidence>
<dbReference type="GO" id="GO:0004181">
    <property type="term" value="F:metallocarboxypeptidase activity"/>
    <property type="evidence" value="ECO:0007669"/>
    <property type="project" value="InterPro"/>
</dbReference>
<dbReference type="InterPro" id="IPR050821">
    <property type="entry name" value="Cytosolic_carboxypeptidase"/>
</dbReference>
<organism evidence="14 15">
    <name type="scientific">Oncorhynchus tshawytscha</name>
    <name type="common">Chinook salmon</name>
    <name type="synonym">Salmo tshawytscha</name>
    <dbReference type="NCBI Taxonomy" id="74940"/>
    <lineage>
        <taxon>Eukaryota</taxon>
        <taxon>Metazoa</taxon>
        <taxon>Chordata</taxon>
        <taxon>Craniata</taxon>
        <taxon>Vertebrata</taxon>
        <taxon>Euteleostomi</taxon>
        <taxon>Actinopterygii</taxon>
        <taxon>Neopterygii</taxon>
        <taxon>Teleostei</taxon>
        <taxon>Protacanthopterygii</taxon>
        <taxon>Salmoniformes</taxon>
        <taxon>Salmonidae</taxon>
        <taxon>Salmoninae</taxon>
        <taxon>Oncorhynchus</taxon>
    </lineage>
</organism>
<feature type="domain" description="Peptidase M14" evidence="13">
    <location>
        <begin position="312"/>
        <end position="582"/>
    </location>
</feature>
<comment type="similarity">
    <text evidence="3 11">Belongs to the peptidase M14 family.</text>
</comment>
<keyword evidence="7" id="KW-0378">Hydrolase</keyword>
<protein>
    <recommendedName>
        <fullName evidence="13">Peptidase M14 domain-containing protein</fullName>
    </recommendedName>
</protein>
<dbReference type="Pfam" id="PF00246">
    <property type="entry name" value="Peptidase_M14"/>
    <property type="match status" value="1"/>
</dbReference>
<dbReference type="Proteomes" id="UP000694402">
    <property type="component" value="Unassembled WGS sequence"/>
</dbReference>
<evidence type="ECO:0000256" key="7">
    <source>
        <dbReference type="ARBA" id="ARBA00022801"/>
    </source>
</evidence>
<dbReference type="InterPro" id="IPR000834">
    <property type="entry name" value="Peptidase_M14"/>
</dbReference>
<reference evidence="14" key="2">
    <citation type="submission" date="2025-09" db="UniProtKB">
        <authorList>
            <consortium name="Ensembl"/>
        </authorList>
    </citation>
    <scope>IDENTIFICATION</scope>
</reference>
<dbReference type="GeneTree" id="ENSGT00940000160916"/>
<evidence type="ECO:0000256" key="9">
    <source>
        <dbReference type="ARBA" id="ARBA00023049"/>
    </source>
</evidence>
<evidence type="ECO:0000259" key="13">
    <source>
        <dbReference type="PROSITE" id="PS52035"/>
    </source>
</evidence>
<dbReference type="Gene3D" id="2.60.40.3120">
    <property type="match status" value="1"/>
</dbReference>
<dbReference type="GO" id="GO:0008270">
    <property type="term" value="F:zinc ion binding"/>
    <property type="evidence" value="ECO:0007669"/>
    <property type="project" value="InterPro"/>
</dbReference>
<evidence type="ECO:0000256" key="3">
    <source>
        <dbReference type="ARBA" id="ARBA00005988"/>
    </source>
</evidence>
<keyword evidence="8" id="KW-0862">Zinc</keyword>
<dbReference type="AlphaFoldDB" id="A0A8C8C5M2"/>
<dbReference type="Pfam" id="PF18027">
    <property type="entry name" value="Pepdidase_M14_N"/>
    <property type="match status" value="1"/>
</dbReference>
<dbReference type="SUPFAM" id="SSF53187">
    <property type="entry name" value="Zn-dependent exopeptidases"/>
    <property type="match status" value="1"/>
</dbReference>
<evidence type="ECO:0000313" key="14">
    <source>
        <dbReference type="Ensembl" id="ENSOTSP00005004283.2"/>
    </source>
</evidence>
<evidence type="ECO:0000256" key="12">
    <source>
        <dbReference type="SAM" id="MobiDB-lite"/>
    </source>
</evidence>
<dbReference type="Ensembl" id="ENSOTST00005004762.2">
    <property type="protein sequence ID" value="ENSOTSP00005004283.2"/>
    <property type="gene ID" value="ENSOTSG00005002448.2"/>
</dbReference>
<feature type="active site" description="Proton donor/acceptor" evidence="11">
    <location>
        <position position="546"/>
    </location>
</feature>
<reference evidence="14" key="1">
    <citation type="submission" date="2025-08" db="UniProtKB">
        <authorList>
            <consortium name="Ensembl"/>
        </authorList>
    </citation>
    <scope>IDENTIFICATION</scope>
</reference>
<accession>A0A8C8C5M2</accession>
<keyword evidence="6" id="KW-0479">Metal-binding</keyword>
<evidence type="ECO:0000256" key="1">
    <source>
        <dbReference type="ARBA" id="ARBA00001947"/>
    </source>
</evidence>
<evidence type="ECO:0000256" key="5">
    <source>
        <dbReference type="ARBA" id="ARBA00022670"/>
    </source>
</evidence>
<dbReference type="PANTHER" id="PTHR12756">
    <property type="entry name" value="CYTOSOLIC CARBOXYPEPTIDASE"/>
    <property type="match status" value="1"/>
</dbReference>
<feature type="compositionally biased region" description="Basic and acidic residues" evidence="12">
    <location>
        <begin position="47"/>
        <end position="65"/>
    </location>
</feature>
<comment type="catalytic activity">
    <reaction evidence="10">
        <text>(L-glutamyl)(n+1)-gamma-L-glutamyl-L-glutamyl-[protein] + H2O = (L-glutamyl)(n)-gamma-L-glutamyl-L-glutamyl-[protein] + L-glutamate</text>
        <dbReference type="Rhea" id="RHEA:60004"/>
        <dbReference type="Rhea" id="RHEA-COMP:15519"/>
        <dbReference type="Rhea" id="RHEA-COMP:15675"/>
        <dbReference type="ChEBI" id="CHEBI:15377"/>
        <dbReference type="ChEBI" id="CHEBI:29985"/>
        <dbReference type="ChEBI" id="CHEBI:143623"/>
    </reaction>
    <physiologicalReaction direction="left-to-right" evidence="10">
        <dbReference type="Rhea" id="RHEA:60005"/>
    </physiologicalReaction>
</comment>
<dbReference type="FunFam" id="3.40.630.10:FF:000011">
    <property type="entry name" value="cytosolic carboxypeptidase 2 isoform X1"/>
    <property type="match status" value="1"/>
</dbReference>
<feature type="region of interest" description="Disordered" evidence="12">
    <location>
        <begin position="603"/>
        <end position="638"/>
    </location>
</feature>
<dbReference type="CDD" id="cd06907">
    <property type="entry name" value="M14_AGBL2-3_like"/>
    <property type="match status" value="1"/>
</dbReference>
<comment type="subcellular location">
    <subcellularLocation>
        <location evidence="2">Cytoplasm</location>
        <location evidence="2">Cytosol</location>
    </subcellularLocation>
</comment>
<keyword evidence="5" id="KW-0645">Protease</keyword>
<evidence type="ECO:0000256" key="8">
    <source>
        <dbReference type="ARBA" id="ARBA00022833"/>
    </source>
</evidence>
<evidence type="ECO:0000313" key="15">
    <source>
        <dbReference type="Proteomes" id="UP000694402"/>
    </source>
</evidence>